<evidence type="ECO:0000313" key="2">
    <source>
        <dbReference type="EMBL" id="TPX66916.1"/>
    </source>
</evidence>
<evidence type="ECO:0000313" key="3">
    <source>
        <dbReference type="Proteomes" id="UP000320333"/>
    </source>
</evidence>
<comment type="caution">
    <text evidence="2">The sequence shown here is derived from an EMBL/GenBank/DDBJ whole genome shotgun (WGS) entry which is preliminary data.</text>
</comment>
<feature type="chain" id="PRO_5021355750" description="Chitin-binding type-4 domain-containing protein" evidence="1">
    <location>
        <begin position="24"/>
        <end position="177"/>
    </location>
</feature>
<dbReference type="PANTHER" id="PTHR34618:SF4">
    <property type="entry name" value="CAS1"/>
    <property type="match status" value="1"/>
</dbReference>
<sequence length="177" mass="17329">MFKTIFALLPVLASIAAAHGGISDPVPITGPVPANPTNRNFKAVGNTCGRGAQIPAGPATVNWVAGTTVTMMYFTLNGDGAGPVTATLDPTGAGTFKNGTPMNITQQVPGTNGNQGAQVGPNPMQVVVPNTPCQNCLVQVKNAGRGFGSCVQVNIAAAPAAAGAAAPAAAAVAAPAA</sequence>
<accession>A0A507EUJ9</accession>
<keyword evidence="3" id="KW-1185">Reference proteome</keyword>
<dbReference type="OrthoDB" id="3241054at2759"/>
<feature type="non-terminal residue" evidence="2">
    <location>
        <position position="177"/>
    </location>
</feature>
<reference evidence="2 3" key="1">
    <citation type="journal article" date="2019" name="Sci. Rep.">
        <title>Comparative genomics of chytrid fungi reveal insights into the obligate biotrophic and pathogenic lifestyle of Synchytrium endobioticum.</title>
        <authorList>
            <person name="van de Vossenberg B.T.L.H."/>
            <person name="Warris S."/>
            <person name="Nguyen H.D.T."/>
            <person name="van Gent-Pelzer M.P.E."/>
            <person name="Joly D.L."/>
            <person name="van de Geest H.C."/>
            <person name="Bonants P.J.M."/>
            <person name="Smith D.S."/>
            <person name="Levesque C.A."/>
            <person name="van der Lee T.A.J."/>
        </authorList>
    </citation>
    <scope>NUCLEOTIDE SEQUENCE [LARGE SCALE GENOMIC DNA]</scope>
    <source>
        <strain evidence="2 3">CBS 675.73</strain>
    </source>
</reference>
<dbReference type="PANTHER" id="PTHR34618">
    <property type="entry name" value="SURFACE PROTEIN MAS1, PUTATIVE-RELATED"/>
    <property type="match status" value="1"/>
</dbReference>
<organism evidence="2 3">
    <name type="scientific">Chytriomyces confervae</name>
    <dbReference type="NCBI Taxonomy" id="246404"/>
    <lineage>
        <taxon>Eukaryota</taxon>
        <taxon>Fungi</taxon>
        <taxon>Fungi incertae sedis</taxon>
        <taxon>Chytridiomycota</taxon>
        <taxon>Chytridiomycota incertae sedis</taxon>
        <taxon>Chytridiomycetes</taxon>
        <taxon>Chytridiales</taxon>
        <taxon>Chytriomycetaceae</taxon>
        <taxon>Chytriomyces</taxon>
    </lineage>
</organism>
<dbReference type="InterPro" id="IPR021476">
    <property type="entry name" value="Egh16-like"/>
</dbReference>
<protein>
    <recommendedName>
        <fullName evidence="4">Chitin-binding type-4 domain-containing protein</fullName>
    </recommendedName>
</protein>
<evidence type="ECO:0000256" key="1">
    <source>
        <dbReference type="SAM" id="SignalP"/>
    </source>
</evidence>
<feature type="signal peptide" evidence="1">
    <location>
        <begin position="1"/>
        <end position="23"/>
    </location>
</feature>
<dbReference type="Pfam" id="PF11327">
    <property type="entry name" value="Egh16-like"/>
    <property type="match status" value="1"/>
</dbReference>
<dbReference type="AlphaFoldDB" id="A0A507EUJ9"/>
<evidence type="ECO:0008006" key="4">
    <source>
        <dbReference type="Google" id="ProtNLM"/>
    </source>
</evidence>
<keyword evidence="1" id="KW-0732">Signal</keyword>
<dbReference type="EMBL" id="QEAP01000420">
    <property type="protein sequence ID" value="TPX66916.1"/>
    <property type="molecule type" value="Genomic_DNA"/>
</dbReference>
<dbReference type="Proteomes" id="UP000320333">
    <property type="component" value="Unassembled WGS sequence"/>
</dbReference>
<proteinExistence type="predicted"/>
<gene>
    <name evidence="2" type="ORF">CcCBS67573_g07674</name>
</gene>
<name>A0A507EUJ9_9FUNG</name>